<dbReference type="SUPFAM" id="SSF57850">
    <property type="entry name" value="RING/U-box"/>
    <property type="match status" value="1"/>
</dbReference>
<sequence>MSEFPQLPDAVWSFINSLREADIPGFIPTCPITMAIPRQPVQSTTSQTTYEYKAIRDHLNHNNSSPTSRQKLSKKKLIPDRTALGVIEAWAREQMNKNQKRGAQEGGESAAEKRVKLNGGGAAAAPAGAAGVGQGEAAGVGAAGAREVIDLADDLADDDGDGDAAPPAINLGQPPAALITKVKVAKTVLQNMMQWFGELNPQAEPSDQQVEELKKTLSRSNRVEKAFTEWVCSAVEPNTEARNTRSRARDTYSRVPNGAFKMGVSAILRAIYPAAT</sequence>
<dbReference type="EMBL" id="CDMY01000518">
    <property type="protein sequence ID" value="CEM19673.1"/>
    <property type="molecule type" value="Genomic_DNA"/>
</dbReference>
<proteinExistence type="predicted"/>
<evidence type="ECO:0000313" key="3">
    <source>
        <dbReference type="Proteomes" id="UP000041254"/>
    </source>
</evidence>
<dbReference type="InParanoid" id="A0A0G4FXT1"/>
<dbReference type="Gene3D" id="3.30.40.10">
    <property type="entry name" value="Zinc/RING finger domain, C3HC4 (zinc finger)"/>
    <property type="match status" value="1"/>
</dbReference>
<protein>
    <recommendedName>
        <fullName evidence="1">U-box domain-containing protein</fullName>
    </recommendedName>
</protein>
<evidence type="ECO:0000259" key="1">
    <source>
        <dbReference type="SMART" id="SM00504"/>
    </source>
</evidence>
<dbReference type="SMART" id="SM00504">
    <property type="entry name" value="Ubox"/>
    <property type="match status" value="1"/>
</dbReference>
<dbReference type="VEuPathDB" id="CryptoDB:Vbra_21765"/>
<accession>A0A0G4FXT1</accession>
<keyword evidence="3" id="KW-1185">Reference proteome</keyword>
<dbReference type="GO" id="GO:0004842">
    <property type="term" value="F:ubiquitin-protein transferase activity"/>
    <property type="evidence" value="ECO:0007669"/>
    <property type="project" value="InterPro"/>
</dbReference>
<organism evidence="2 3">
    <name type="scientific">Vitrella brassicaformis (strain CCMP3155)</name>
    <dbReference type="NCBI Taxonomy" id="1169540"/>
    <lineage>
        <taxon>Eukaryota</taxon>
        <taxon>Sar</taxon>
        <taxon>Alveolata</taxon>
        <taxon>Colpodellida</taxon>
        <taxon>Vitrellaceae</taxon>
        <taxon>Vitrella</taxon>
    </lineage>
</organism>
<dbReference type="InterPro" id="IPR013083">
    <property type="entry name" value="Znf_RING/FYVE/PHD"/>
</dbReference>
<evidence type="ECO:0000313" key="2">
    <source>
        <dbReference type="EMBL" id="CEM19673.1"/>
    </source>
</evidence>
<dbReference type="GO" id="GO:0016567">
    <property type="term" value="P:protein ubiquitination"/>
    <property type="evidence" value="ECO:0007669"/>
    <property type="project" value="InterPro"/>
</dbReference>
<reference evidence="2 3" key="1">
    <citation type="submission" date="2014-11" db="EMBL/GenBank/DDBJ databases">
        <authorList>
            <person name="Zhu J."/>
            <person name="Qi W."/>
            <person name="Song R."/>
        </authorList>
    </citation>
    <scope>NUCLEOTIDE SEQUENCE [LARGE SCALE GENOMIC DNA]</scope>
</reference>
<dbReference type="Proteomes" id="UP000041254">
    <property type="component" value="Unassembled WGS sequence"/>
</dbReference>
<feature type="domain" description="U-box" evidence="1">
    <location>
        <begin position="30"/>
        <end position="90"/>
    </location>
</feature>
<dbReference type="AlphaFoldDB" id="A0A0G4FXT1"/>
<gene>
    <name evidence="2" type="ORF">Vbra_21765</name>
</gene>
<name>A0A0G4FXT1_VITBC</name>
<dbReference type="OrthoDB" id="10064100at2759"/>
<dbReference type="PhylomeDB" id="A0A0G4FXT1"/>
<dbReference type="Pfam" id="PF04564">
    <property type="entry name" value="U-box"/>
    <property type="match status" value="1"/>
</dbReference>
<dbReference type="InterPro" id="IPR003613">
    <property type="entry name" value="Ubox_domain"/>
</dbReference>